<protein>
    <submittedName>
        <fullName evidence="4">Esterase/lipase</fullName>
    </submittedName>
</protein>
<proteinExistence type="predicted"/>
<dbReference type="Gene3D" id="3.40.50.1820">
    <property type="entry name" value="alpha/beta hydrolase"/>
    <property type="match status" value="1"/>
</dbReference>
<organism evidence="4 5">
    <name type="scientific">Vibrio nigripulchritudo SOn1</name>
    <dbReference type="NCBI Taxonomy" id="1238450"/>
    <lineage>
        <taxon>Bacteria</taxon>
        <taxon>Pseudomonadati</taxon>
        <taxon>Pseudomonadota</taxon>
        <taxon>Gammaproteobacteria</taxon>
        <taxon>Vibrionales</taxon>
        <taxon>Vibrionaceae</taxon>
        <taxon>Vibrio</taxon>
    </lineage>
</organism>
<dbReference type="Pfam" id="PF20434">
    <property type="entry name" value="BD-FAE"/>
    <property type="match status" value="1"/>
</dbReference>
<feature type="domain" description="BD-FAE-like" evidence="3">
    <location>
        <begin position="43"/>
        <end position="237"/>
    </location>
</feature>
<dbReference type="InterPro" id="IPR050300">
    <property type="entry name" value="GDXG_lipolytic_enzyme"/>
</dbReference>
<dbReference type="PANTHER" id="PTHR48081:SF33">
    <property type="entry name" value="KYNURENINE FORMAMIDASE"/>
    <property type="match status" value="1"/>
</dbReference>
<accession>A0AAV2VR49</accession>
<dbReference type="EMBL" id="CAOF01000117">
    <property type="protein sequence ID" value="CCO47178.1"/>
    <property type="molecule type" value="Genomic_DNA"/>
</dbReference>
<name>A0AAV2VR49_9VIBR</name>
<dbReference type="SUPFAM" id="SSF53474">
    <property type="entry name" value="alpha/beta-Hydrolases"/>
    <property type="match status" value="1"/>
</dbReference>
<keyword evidence="2" id="KW-0732">Signal</keyword>
<dbReference type="PANTHER" id="PTHR48081">
    <property type="entry name" value="AB HYDROLASE SUPERFAMILY PROTEIN C4A8.06C"/>
    <property type="match status" value="1"/>
</dbReference>
<evidence type="ECO:0000313" key="4">
    <source>
        <dbReference type="EMBL" id="CCO47178.1"/>
    </source>
</evidence>
<dbReference type="InterPro" id="IPR029058">
    <property type="entry name" value="AB_hydrolase_fold"/>
</dbReference>
<evidence type="ECO:0000313" key="5">
    <source>
        <dbReference type="Proteomes" id="UP000018211"/>
    </source>
</evidence>
<reference evidence="4 5" key="1">
    <citation type="journal article" date="2013" name="ISME J.">
        <title>Comparative genomics of pathogenic lineages of Vibrio nigripulchritudo identifies virulence-associated traits.</title>
        <authorList>
            <person name="Goudenege D."/>
            <person name="Labreuche Y."/>
            <person name="Krin E."/>
            <person name="Ansquer D."/>
            <person name="Mangenot S."/>
            <person name="Calteau A."/>
            <person name="Medigue C."/>
            <person name="Mazel D."/>
            <person name="Polz M.F."/>
            <person name="Le Roux F."/>
        </authorList>
    </citation>
    <scope>NUCLEOTIDE SEQUENCE [LARGE SCALE GENOMIC DNA]</scope>
    <source>
        <strain evidence="4 5">SOn1</strain>
    </source>
</reference>
<keyword evidence="1" id="KW-0378">Hydrolase</keyword>
<dbReference type="RefSeq" id="WP_022612073.1">
    <property type="nucleotide sequence ID" value="NZ_LK391965.1"/>
</dbReference>
<dbReference type="Proteomes" id="UP000018211">
    <property type="component" value="Unassembled WGS sequence"/>
</dbReference>
<evidence type="ECO:0000256" key="2">
    <source>
        <dbReference type="SAM" id="SignalP"/>
    </source>
</evidence>
<sequence>MNRSKFVISFFVSLIAFAVKPAFAVDHHKFLDIPYGEHRKQKLDVYFPKFARSAPVIFFVHGGAWRIGDKGTRSQVKNKIEKWVSRGMVVVSINYRMLPDIRPVEQAQDVRKALRFSQQQAGEWGADASQFILMGHSAGAHLVSLVSSTPAVAESMEIKPWLGTVSLDTMAYDVTKIMKGDDVSWFYRNAFGDNPIYWEQASPISQLRTAIPPFLAVCSTNRKLDSCSQSQDFIEKLREFGGKGKLLPVNLSHRKLNVSLGSKSTYTDQVDMFIRQLISSR</sequence>
<dbReference type="GO" id="GO:0016787">
    <property type="term" value="F:hydrolase activity"/>
    <property type="evidence" value="ECO:0007669"/>
    <property type="project" value="UniProtKB-KW"/>
</dbReference>
<evidence type="ECO:0000256" key="1">
    <source>
        <dbReference type="ARBA" id="ARBA00022801"/>
    </source>
</evidence>
<evidence type="ECO:0000259" key="3">
    <source>
        <dbReference type="Pfam" id="PF20434"/>
    </source>
</evidence>
<dbReference type="AlphaFoldDB" id="A0AAV2VR49"/>
<feature type="signal peptide" evidence="2">
    <location>
        <begin position="1"/>
        <end position="24"/>
    </location>
</feature>
<comment type="caution">
    <text evidence="4">The sequence shown here is derived from an EMBL/GenBank/DDBJ whole genome shotgun (WGS) entry which is preliminary data.</text>
</comment>
<gene>
    <name evidence="4" type="ORF">VIBNISOn1_270004</name>
</gene>
<feature type="chain" id="PRO_5043954572" evidence="2">
    <location>
        <begin position="25"/>
        <end position="281"/>
    </location>
</feature>
<dbReference type="InterPro" id="IPR049492">
    <property type="entry name" value="BD-FAE-like_dom"/>
</dbReference>